<dbReference type="AlphaFoldDB" id="A0A814RMG2"/>
<sequence>MSVDQPSSSTSISAAELETCIKVLSKFQSNDGYPSIESKEFDQIRPIIQNLFHIGKRSSRKANKVQRREKRVIDRKAKNQCLLRSSRAKNLQQLQLEHILVPDGVAQIEHNETHTPQRLTQPINCYIYRSSQNNFETTTSTLEILVDHSKDISEQITFSTTLSSTSAMEISTSKDLLSSFKILSSVVNLERTTDSYTNQDTKLSSTETTTLSDKINVISASTSSEQVNNKLITIPDTVDRLSTNTLKSSDHYSPLSNTTIATTDSKTTDKLTYYQTATNPSILISSTEILNITSVAP</sequence>
<proteinExistence type="predicted"/>
<dbReference type="Proteomes" id="UP000663860">
    <property type="component" value="Unassembled WGS sequence"/>
</dbReference>
<evidence type="ECO:0000313" key="1">
    <source>
        <dbReference type="EMBL" id="CAF1135395.1"/>
    </source>
</evidence>
<dbReference type="EMBL" id="CAJNOE010000305">
    <property type="protein sequence ID" value="CAF1135395.1"/>
    <property type="molecule type" value="Genomic_DNA"/>
</dbReference>
<evidence type="ECO:0000313" key="2">
    <source>
        <dbReference type="Proteomes" id="UP000663860"/>
    </source>
</evidence>
<reference evidence="1" key="1">
    <citation type="submission" date="2021-02" db="EMBL/GenBank/DDBJ databases">
        <authorList>
            <person name="Nowell W R."/>
        </authorList>
    </citation>
    <scope>NUCLEOTIDE SEQUENCE</scope>
</reference>
<protein>
    <submittedName>
        <fullName evidence="1">Uncharacterized protein</fullName>
    </submittedName>
</protein>
<gene>
    <name evidence="1" type="ORF">IZO911_LOCUS24922</name>
</gene>
<name>A0A814RMG2_9BILA</name>
<accession>A0A814RMG2</accession>
<comment type="caution">
    <text evidence="1">The sequence shown here is derived from an EMBL/GenBank/DDBJ whole genome shotgun (WGS) entry which is preliminary data.</text>
</comment>
<organism evidence="1 2">
    <name type="scientific">Adineta steineri</name>
    <dbReference type="NCBI Taxonomy" id="433720"/>
    <lineage>
        <taxon>Eukaryota</taxon>
        <taxon>Metazoa</taxon>
        <taxon>Spiralia</taxon>
        <taxon>Gnathifera</taxon>
        <taxon>Rotifera</taxon>
        <taxon>Eurotatoria</taxon>
        <taxon>Bdelloidea</taxon>
        <taxon>Adinetida</taxon>
        <taxon>Adinetidae</taxon>
        <taxon>Adineta</taxon>
    </lineage>
</organism>